<sequence>MSAHTIEIIVRDRLGPTIVAALDGFEVTGNAGGGSRIVGVVPDQAKLLGILDMFDGLHVEVVSVNRIDEGQVSSAGGDATHPLRP</sequence>
<gene>
    <name evidence="1" type="ORF">Microterr_02880</name>
</gene>
<reference evidence="1 2" key="1">
    <citation type="submission" date="2022-12" db="EMBL/GenBank/DDBJ databases">
        <title>Microbacterium terricola strain KV-448 chromosome, complete genome.</title>
        <authorList>
            <person name="Oshima T."/>
            <person name="Moriya T."/>
            <person name="Bessho Y."/>
        </authorList>
    </citation>
    <scope>NUCLEOTIDE SEQUENCE [LARGE SCALE GENOMIC DNA]</scope>
    <source>
        <strain evidence="1 2">KV-448</strain>
    </source>
</reference>
<evidence type="ECO:0000313" key="1">
    <source>
        <dbReference type="EMBL" id="BDV29628.1"/>
    </source>
</evidence>
<name>A0ABM8DVC3_9MICO</name>
<dbReference type="Proteomes" id="UP001317779">
    <property type="component" value="Chromosome"/>
</dbReference>
<dbReference type="EMBL" id="AP027141">
    <property type="protein sequence ID" value="BDV29628.1"/>
    <property type="molecule type" value="Genomic_DNA"/>
</dbReference>
<organism evidence="1 2">
    <name type="scientific">Microbacterium terricola</name>
    <dbReference type="NCBI Taxonomy" id="344163"/>
    <lineage>
        <taxon>Bacteria</taxon>
        <taxon>Bacillati</taxon>
        <taxon>Actinomycetota</taxon>
        <taxon>Actinomycetes</taxon>
        <taxon>Micrococcales</taxon>
        <taxon>Microbacteriaceae</taxon>
        <taxon>Microbacterium</taxon>
    </lineage>
</organism>
<accession>A0ABM8DVC3</accession>
<keyword evidence="2" id="KW-1185">Reference proteome</keyword>
<proteinExistence type="predicted"/>
<dbReference type="RefSeq" id="WP_263796557.1">
    <property type="nucleotide sequence ID" value="NZ_AP027141.1"/>
</dbReference>
<evidence type="ECO:0000313" key="2">
    <source>
        <dbReference type="Proteomes" id="UP001317779"/>
    </source>
</evidence>
<protein>
    <submittedName>
        <fullName evidence="1">Uncharacterized protein</fullName>
    </submittedName>
</protein>